<evidence type="ECO:0000313" key="4">
    <source>
        <dbReference type="EMBL" id="NYJ20520.1"/>
    </source>
</evidence>
<dbReference type="PROSITE" id="PS50043">
    <property type="entry name" value="HTH_LUXR_2"/>
    <property type="match status" value="1"/>
</dbReference>
<reference evidence="4 5" key="1">
    <citation type="submission" date="2020-07" db="EMBL/GenBank/DDBJ databases">
        <title>Sequencing the genomes of 1000 actinobacteria strains.</title>
        <authorList>
            <person name="Klenk H.-P."/>
        </authorList>
    </citation>
    <scope>NUCLEOTIDE SEQUENCE [LARGE SCALE GENOMIC DNA]</scope>
    <source>
        <strain evidence="4 5">LI1</strain>
    </source>
</reference>
<gene>
    <name evidence="4" type="ORF">HNR05_002311</name>
</gene>
<dbReference type="CDD" id="cd06170">
    <property type="entry name" value="LuxR_C_like"/>
    <property type="match status" value="1"/>
</dbReference>
<dbReference type="PANTHER" id="PTHR30483">
    <property type="entry name" value="LEUCINE-SPECIFIC-BINDING PROTEIN"/>
    <property type="match status" value="1"/>
</dbReference>
<evidence type="ECO:0000259" key="3">
    <source>
        <dbReference type="PROSITE" id="PS50043"/>
    </source>
</evidence>
<accession>A0A7Z0EFE3</accession>
<dbReference type="InterPro" id="IPR016032">
    <property type="entry name" value="Sig_transdc_resp-reg_C-effctor"/>
</dbReference>
<dbReference type="AlphaFoldDB" id="A0A7Z0EFE3"/>
<dbReference type="InterPro" id="IPR051010">
    <property type="entry name" value="BCAA_transport"/>
</dbReference>
<dbReference type="Proteomes" id="UP000537260">
    <property type="component" value="Unassembled WGS sequence"/>
</dbReference>
<dbReference type="GO" id="GO:0006355">
    <property type="term" value="P:regulation of DNA-templated transcription"/>
    <property type="evidence" value="ECO:0007669"/>
    <property type="project" value="InterPro"/>
</dbReference>
<protein>
    <submittedName>
        <fullName evidence="4">Branched-chain amino acid transport system substrate-binding protein</fullName>
    </submittedName>
</protein>
<organism evidence="4 5">
    <name type="scientific">Glaciibacter psychrotolerans</name>
    <dbReference type="NCBI Taxonomy" id="670054"/>
    <lineage>
        <taxon>Bacteria</taxon>
        <taxon>Bacillati</taxon>
        <taxon>Actinomycetota</taxon>
        <taxon>Actinomycetes</taxon>
        <taxon>Micrococcales</taxon>
        <taxon>Microbacteriaceae</taxon>
        <taxon>Glaciibacter</taxon>
    </lineage>
</organism>
<keyword evidence="2" id="KW-0732">Signal</keyword>
<evidence type="ECO:0000256" key="2">
    <source>
        <dbReference type="ARBA" id="ARBA00022729"/>
    </source>
</evidence>
<dbReference type="InterPro" id="IPR028081">
    <property type="entry name" value="Leu-bd"/>
</dbReference>
<dbReference type="Gene3D" id="1.10.10.10">
    <property type="entry name" value="Winged helix-like DNA-binding domain superfamily/Winged helix DNA-binding domain"/>
    <property type="match status" value="1"/>
</dbReference>
<dbReference type="RefSeq" id="WP_179579123.1">
    <property type="nucleotide sequence ID" value="NZ_JACCFM010000001.1"/>
</dbReference>
<comment type="similarity">
    <text evidence="1">Belongs to the leucine-binding protein family.</text>
</comment>
<keyword evidence="5" id="KW-1185">Reference proteome</keyword>
<sequence length="598" mass="65007">MSKLTAEITVHSDGRSTVSDRDGIPKVLLSYAHAMFGTGRDSLRFLWRDDTRWLAVHLLRDGARHSPQSTATFLDRSPSHRARTDAAGQVVLRVAEIDVPRGVTVREIDVITLVALGLTNGAIAERLGTSARTVSTQIERLLTKLDQETRGGLAALAVDSGLLRLPLPGGVDGAAVTAIGIVELQTAVLGGAPTRQATPRPAYPRRRPILIGTLVPSGLADADGVEMQNGAQLAVEELNDLGGISGRRVEHVTAKVDLFDRTSVERALDLLFDQDVDAITTSYTSAEYTPALELIADYGRPFLHTATFDEQVQLVRSDRGRYGAIFQTCPSETYYGAGLIRLLTDLEARQLWKPRSHRIVSIEADSYSTRVTTADFVATADKAGWSMDELIRAPIGSTDWDAVIARIARLDPDVVMITHFLDQELAAFQRAFSAAGLPALVYCIYGASIPRFQDDLGSAADGVIWSTTTGTYDDLLGQRFRAHYGARFGAAPGWSQASASYDQVNLLASAWSATNSRHTKDVTQYLRRSAYRGINGVYFLGGHDQAPLSYPDVTLDPSMGQAHMVYQIQEGSHRVLGPEPFGTASNFQLPSWATRPAR</sequence>
<dbReference type="Gene3D" id="3.40.50.2300">
    <property type="match status" value="2"/>
</dbReference>
<comment type="caution">
    <text evidence="4">The sequence shown here is derived from an EMBL/GenBank/DDBJ whole genome shotgun (WGS) entry which is preliminary data.</text>
</comment>
<dbReference type="Pfam" id="PF13458">
    <property type="entry name" value="Peripla_BP_6"/>
    <property type="match status" value="1"/>
</dbReference>
<dbReference type="InterPro" id="IPR036388">
    <property type="entry name" value="WH-like_DNA-bd_sf"/>
</dbReference>
<dbReference type="InterPro" id="IPR028082">
    <property type="entry name" value="Peripla_BP_I"/>
</dbReference>
<name>A0A7Z0EFE3_9MICO</name>
<evidence type="ECO:0000256" key="1">
    <source>
        <dbReference type="ARBA" id="ARBA00010062"/>
    </source>
</evidence>
<dbReference type="SUPFAM" id="SSF46894">
    <property type="entry name" value="C-terminal effector domain of the bipartite response regulators"/>
    <property type="match status" value="1"/>
</dbReference>
<dbReference type="InterPro" id="IPR000792">
    <property type="entry name" value="Tscrpt_reg_LuxR_C"/>
</dbReference>
<feature type="domain" description="HTH luxR-type" evidence="3">
    <location>
        <begin position="96"/>
        <end position="161"/>
    </location>
</feature>
<dbReference type="PANTHER" id="PTHR30483:SF6">
    <property type="entry name" value="PERIPLASMIC BINDING PROTEIN OF ABC TRANSPORTER FOR NATURAL AMINO ACIDS"/>
    <property type="match status" value="1"/>
</dbReference>
<dbReference type="SMART" id="SM00421">
    <property type="entry name" value="HTH_LUXR"/>
    <property type="match status" value="1"/>
</dbReference>
<dbReference type="EMBL" id="JACCFM010000001">
    <property type="protein sequence ID" value="NYJ20520.1"/>
    <property type="molecule type" value="Genomic_DNA"/>
</dbReference>
<dbReference type="Pfam" id="PF00196">
    <property type="entry name" value="GerE"/>
    <property type="match status" value="1"/>
</dbReference>
<dbReference type="GO" id="GO:0003677">
    <property type="term" value="F:DNA binding"/>
    <property type="evidence" value="ECO:0007669"/>
    <property type="project" value="InterPro"/>
</dbReference>
<evidence type="ECO:0000313" key="5">
    <source>
        <dbReference type="Proteomes" id="UP000537260"/>
    </source>
</evidence>
<dbReference type="SUPFAM" id="SSF53822">
    <property type="entry name" value="Periplasmic binding protein-like I"/>
    <property type="match status" value="1"/>
</dbReference>
<dbReference type="PRINTS" id="PR00038">
    <property type="entry name" value="HTHLUXR"/>
</dbReference>
<proteinExistence type="inferred from homology"/>